<evidence type="ECO:0000313" key="2">
    <source>
        <dbReference type="EMBL" id="KAK7740693.1"/>
    </source>
</evidence>
<sequence length="439" mass="49666">MGELEPWDYLAAYQALRTQAADEVATTQASCAQNHPQHKHVIQCRECYPQIIKRIRSTYLDPKGGQWFSGREAFLADLDALFAAALHYEARLGDVDARIENEKRDWYFEQVKASPSIPKALEELLDRKDLVAKLGSKEVAFEGVIQELRAALSGGADPKIAQETLGRLIAVQTPEERLQAYKDIFFQGRPGEQISEKTQIYVDKLQAGATLKDVIVKVSSDVAASIAAPDQKERHQKRIEELRRAKAAYEKEKSKKATQKPQPPEKTYDAPPCNVCRKDVDLGDFIGCPYCTVLLEAGVRAKTTVWCSQICSQHDQGFDLHVEECHGCAGGERCVQLVEDDIDMDLDNADDYLCRECMELKIESVYCSIRCAELNFQRHRENVHIRERRKQDIAVDRDLDDLVFDEADRSRYHARNIRSHLAAIGELMGGLRQRNGMNA</sequence>
<feature type="region of interest" description="Disordered" evidence="1">
    <location>
        <begin position="248"/>
        <end position="268"/>
    </location>
</feature>
<dbReference type="Proteomes" id="UP001320245">
    <property type="component" value="Unassembled WGS sequence"/>
</dbReference>
<dbReference type="EMBL" id="JAJSPL020000019">
    <property type="protein sequence ID" value="KAK7740693.1"/>
    <property type="molecule type" value="Genomic_DNA"/>
</dbReference>
<evidence type="ECO:0000256" key="1">
    <source>
        <dbReference type="SAM" id="MobiDB-lite"/>
    </source>
</evidence>
<dbReference type="AlphaFoldDB" id="A0AAN9YEP8"/>
<evidence type="ECO:0000313" key="3">
    <source>
        <dbReference type="Proteomes" id="UP001320245"/>
    </source>
</evidence>
<keyword evidence="3" id="KW-1185">Reference proteome</keyword>
<proteinExistence type="predicted"/>
<protein>
    <submittedName>
        <fullName evidence="2">Uncharacterized protein</fullName>
    </submittedName>
</protein>
<organism evidence="2 3">
    <name type="scientific">Cytospora paraplurivora</name>
    <dbReference type="NCBI Taxonomy" id="2898453"/>
    <lineage>
        <taxon>Eukaryota</taxon>
        <taxon>Fungi</taxon>
        <taxon>Dikarya</taxon>
        <taxon>Ascomycota</taxon>
        <taxon>Pezizomycotina</taxon>
        <taxon>Sordariomycetes</taxon>
        <taxon>Sordariomycetidae</taxon>
        <taxon>Diaporthales</taxon>
        <taxon>Cytosporaceae</taxon>
        <taxon>Cytospora</taxon>
    </lineage>
</organism>
<comment type="caution">
    <text evidence="2">The sequence shown here is derived from an EMBL/GenBank/DDBJ whole genome shotgun (WGS) entry which is preliminary data.</text>
</comment>
<gene>
    <name evidence="2" type="ORF">SLS53_005161</name>
</gene>
<reference evidence="2 3" key="1">
    <citation type="journal article" date="2023" name="PLoS ONE">
        <title>Cytospora paraplurivora sp. nov. isolated from orchards with fruit tree decline syndrome in Ontario, Canada.</title>
        <authorList>
            <person name="Ilyukhin E."/>
            <person name="Nguyen H.D.T."/>
            <person name="Castle A.J."/>
            <person name="Ellouze W."/>
        </authorList>
    </citation>
    <scope>NUCLEOTIDE SEQUENCE [LARGE SCALE GENOMIC DNA]</scope>
    <source>
        <strain evidence="2 3">FDS-564</strain>
    </source>
</reference>
<name>A0AAN9YEP8_9PEZI</name>
<accession>A0AAN9YEP8</accession>